<name>A0A7S3JVS4_9STRA</name>
<dbReference type="GO" id="GO:0016020">
    <property type="term" value="C:membrane"/>
    <property type="evidence" value="ECO:0007669"/>
    <property type="project" value="TreeGrafter"/>
</dbReference>
<accession>A0A7S3JVS4</accession>
<proteinExistence type="predicted"/>
<gene>
    <name evidence="1" type="ORF">ALAG00032_LOCUS7275</name>
</gene>
<dbReference type="Pfam" id="PF09742">
    <property type="entry name" value="Dymeclin"/>
    <property type="match status" value="1"/>
</dbReference>
<dbReference type="GO" id="GO:0005797">
    <property type="term" value="C:Golgi medial cisterna"/>
    <property type="evidence" value="ECO:0007669"/>
    <property type="project" value="TreeGrafter"/>
</dbReference>
<dbReference type="GO" id="GO:0000138">
    <property type="term" value="C:Golgi trans cisterna"/>
    <property type="evidence" value="ECO:0007669"/>
    <property type="project" value="TreeGrafter"/>
</dbReference>
<dbReference type="InterPro" id="IPR026705">
    <property type="entry name" value="Hid-1/Ecm30"/>
</dbReference>
<evidence type="ECO:0008006" key="2">
    <source>
        <dbReference type="Google" id="ProtNLM"/>
    </source>
</evidence>
<sequence>MGNSSSKGDLAEILGTLSQTDVSPEAHDFWDELWKLSTTPEDIFELIPPDDVRQLKRDRPENLVTLFTQAVAQLCQIVHTPVPMYFGQALNCVRILTRMLPFLLEDPSDEFSEKLCWSVEDEEEDEDEDDKPQPLARLVIHAAAHLLFLPGFTVDACAFDDEDDLSEEASDNKIKKFPIPKGALWAPGLEGFDTRPASAAAFDRNRIEILRLLLTALCEPLYQSADTYDPWHSRWLATATAHDLPNARLIFASLTNIIFSYDPIGYGVPYGGALFAPEAPTNLVNVSAQLLIALLDYGGQNKDVLPTENIGENEENDAIDTKINKNIFRALLAEIDGSDEFAFAFEGFARLLNNVHEAQNTTLPGSLAQIECYQEILVLLWKWIEENDRFLPYILRQCDITRIVIPICFLQYQARRDPARVGLVHICTFLLLKLSGERSFCVALNKPFYLRLPTDLPLFDGTHADLIIITLHKMIVNGGDKLSPLYNCFLTIICNISPYAKTLSLVTCVKVVNLFELFTSPRFFYQSANNHVYVALLLEIFNNVIQYQYGGNPHLIYAIVRRKQVFDALDNLTLPQALAQAQARSRSLQPIVNQQKSPAVDAAKTEIMREMPPAEENNNNVSSTIPTATDHNRTIAQLEQEEKHSVHSSKKFVTTGPRFLPNQAWLDKVKSELPLNTIMRLLQHLSPQIDELISQSEFALDESALLEFIKNTTMVGLLPVPHAIVIRKYQPNAFTSLWFTAFLWGVIFLQNQLLPLFDGASIKLFTVSVVN</sequence>
<protein>
    <recommendedName>
        <fullName evidence="2">HID1 domain-containing protein</fullName>
    </recommendedName>
</protein>
<dbReference type="PANTHER" id="PTHR21575">
    <property type="entry name" value="PROTEIN HID1"/>
    <property type="match status" value="1"/>
</dbReference>
<evidence type="ECO:0000313" key="1">
    <source>
        <dbReference type="EMBL" id="CAE0366528.1"/>
    </source>
</evidence>
<dbReference type="AlphaFoldDB" id="A0A7S3JVS4"/>
<dbReference type="EMBL" id="HBIJ01010596">
    <property type="protein sequence ID" value="CAE0366528.1"/>
    <property type="molecule type" value="Transcribed_RNA"/>
</dbReference>
<organism evidence="1">
    <name type="scientific">Aureoumbra lagunensis</name>
    <dbReference type="NCBI Taxonomy" id="44058"/>
    <lineage>
        <taxon>Eukaryota</taxon>
        <taxon>Sar</taxon>
        <taxon>Stramenopiles</taxon>
        <taxon>Ochrophyta</taxon>
        <taxon>Pelagophyceae</taxon>
        <taxon>Pelagomonadales</taxon>
        <taxon>Aureoumbra</taxon>
    </lineage>
</organism>
<dbReference type="PANTHER" id="PTHR21575:SF12">
    <property type="entry name" value="PROTEIN HID1"/>
    <property type="match status" value="1"/>
</dbReference>
<reference evidence="1" key="1">
    <citation type="submission" date="2021-01" db="EMBL/GenBank/DDBJ databases">
        <authorList>
            <person name="Corre E."/>
            <person name="Pelletier E."/>
            <person name="Niang G."/>
            <person name="Scheremetjew M."/>
            <person name="Finn R."/>
            <person name="Kale V."/>
            <person name="Holt S."/>
            <person name="Cochrane G."/>
            <person name="Meng A."/>
            <person name="Brown T."/>
            <person name="Cohen L."/>
        </authorList>
    </citation>
    <scope>NUCLEOTIDE SEQUENCE</scope>
    <source>
        <strain evidence="1">CCMP1510</strain>
    </source>
</reference>